<protein>
    <submittedName>
        <fullName evidence="1">Uncharacterized protein</fullName>
    </submittedName>
</protein>
<organism evidence="1">
    <name type="scientific">Spironucleus barkhanus</name>
    <dbReference type="NCBI Taxonomy" id="103874"/>
    <lineage>
        <taxon>Eukaryota</taxon>
        <taxon>Metamonada</taxon>
        <taxon>Diplomonadida</taxon>
        <taxon>Hexamitidae</taxon>
        <taxon>Hexamitinae</taxon>
        <taxon>Spironucleus</taxon>
    </lineage>
</organism>
<dbReference type="EMBL" id="DQ812519">
    <property type="protein sequence ID" value="ABI15585.1"/>
    <property type="molecule type" value="Genomic_DNA"/>
</dbReference>
<reference evidence="1" key="1">
    <citation type="journal article" date="2007" name="BMC Genomics">
        <title>A genomic survey of the fish parasite Spironucleus salmonicida indicates genomic plasticity among diplomonads and significant lateral gene transfer in eukaryote genome evolution.</title>
        <authorList>
            <person name="Andersson J.O."/>
            <person name="Sjogren A.M."/>
            <person name="Horner D.S."/>
            <person name="Murphy C.A."/>
            <person name="Dyal P.L."/>
            <person name="Svard S.G."/>
            <person name="Logsdon J.M.Jr."/>
            <person name="Ragan M.A."/>
            <person name="Hirt R.P."/>
            <person name="Roger A.J."/>
        </authorList>
    </citation>
    <scope>NUCLEOTIDE SEQUENCE</scope>
    <source>
        <strain evidence="1">ATCC 50380</strain>
    </source>
</reference>
<proteinExistence type="predicted"/>
<evidence type="ECO:0000313" key="1">
    <source>
        <dbReference type="EMBL" id="ABI15585.1"/>
    </source>
</evidence>
<name>A1Y000_SPIBA</name>
<accession>A1Y000</accession>
<sequence>MEIKIHAEVVDIFDPMIQNIQNHIKQLILPLLSDLFSYDISNSIKNSIIDKVQTKLNEIVETVPLFKEKSYNQLEIRLFARDQEILQQMQQLNDIEAQNTHLTVLVQTYDEQVTIFQTDIRQLQNRIKKLLMIKKENKKNTSLIGSIYQPDKLSAPIQEYQILSRLPNQVINELDSDSVINESKEFEDDANNNNNPELLQYYMDKCQKLEESKNKQLCITSTQTFGSLLHKHCQTETQHDIKILQSIIYELTKIELPGISKQGDEDISKIIQDLAPVLPELPIAQVEIMKAPSAKDIFIKPKMDKNVSKVKLVSKKSSQNLDQKHYKIKDKLDKIHSQKSKAPIPQPDKFDQLNDSFTQLKCVSIDISTLNLNEEDKNNIINIDNYKVEEAIQTEIKAQQTDFSLLNIDLNEIININDLGYTINEIQTIINQNKETDPNNQTKIIQSQKVYKKINQQPTIDLNQQLIKDNIEISSNKCSQEVVQVKNPRNKSQSAIIQNLVQLNSIQKTDTQTSQQKNVLNVQQDVLITQELQGTNDNKNIKIDKCHIVQSQVLTDSQKLIQMQDQLKMHQSKIIQKQIKNIYQNIVYQENGIIYPKLTQKHLTKHELYVIQNDIQPCNKNEKYCQVFSCDCLKIPQFLELVNDLRTELTYTNGVLNQYDIIYKQQTHIQNNNKIRYFSSSQLSTVTTEYSKINIDYTQLDIITSTLTGQKQTIKAQTLLTPQHFQQRCISSQCSGLRTPFEVRQIQLSSQQISKDVASKIKNSRSPIHKSLK</sequence>
<dbReference type="AlphaFoldDB" id="A1Y000"/>